<accession>A0ABD0P2S6</accession>
<evidence type="ECO:0000256" key="1">
    <source>
        <dbReference type="SAM" id="MobiDB-lite"/>
    </source>
</evidence>
<feature type="compositionally biased region" description="Basic and acidic residues" evidence="1">
    <location>
        <begin position="61"/>
        <end position="71"/>
    </location>
</feature>
<organism evidence="2 3">
    <name type="scientific">Cirrhinus mrigala</name>
    <name type="common">Mrigala</name>
    <dbReference type="NCBI Taxonomy" id="683832"/>
    <lineage>
        <taxon>Eukaryota</taxon>
        <taxon>Metazoa</taxon>
        <taxon>Chordata</taxon>
        <taxon>Craniata</taxon>
        <taxon>Vertebrata</taxon>
        <taxon>Euteleostomi</taxon>
        <taxon>Actinopterygii</taxon>
        <taxon>Neopterygii</taxon>
        <taxon>Teleostei</taxon>
        <taxon>Ostariophysi</taxon>
        <taxon>Cypriniformes</taxon>
        <taxon>Cyprinidae</taxon>
        <taxon>Labeoninae</taxon>
        <taxon>Labeonini</taxon>
        <taxon>Cirrhinus</taxon>
    </lineage>
</organism>
<comment type="caution">
    <text evidence="2">The sequence shown here is derived from an EMBL/GenBank/DDBJ whole genome shotgun (WGS) entry which is preliminary data.</text>
</comment>
<evidence type="ECO:0000313" key="3">
    <source>
        <dbReference type="Proteomes" id="UP001529510"/>
    </source>
</evidence>
<feature type="region of interest" description="Disordered" evidence="1">
    <location>
        <begin position="1"/>
        <end position="81"/>
    </location>
</feature>
<dbReference type="AlphaFoldDB" id="A0ABD0P2S6"/>
<feature type="non-terminal residue" evidence="2">
    <location>
        <position position="81"/>
    </location>
</feature>
<evidence type="ECO:0000313" key="2">
    <source>
        <dbReference type="EMBL" id="KAL0168105.1"/>
    </source>
</evidence>
<proteinExistence type="predicted"/>
<name>A0ABD0P2S6_CIRMR</name>
<gene>
    <name evidence="2" type="ORF">M9458_036327</name>
</gene>
<feature type="compositionally biased region" description="Basic and acidic residues" evidence="1">
    <location>
        <begin position="37"/>
        <end position="51"/>
    </location>
</feature>
<protein>
    <submittedName>
        <fullName evidence="2">Uncharacterized protein</fullName>
    </submittedName>
</protein>
<reference evidence="2 3" key="1">
    <citation type="submission" date="2024-05" db="EMBL/GenBank/DDBJ databases">
        <title>Genome sequencing and assembly of Indian major carp, Cirrhinus mrigala (Hamilton, 1822).</title>
        <authorList>
            <person name="Mohindra V."/>
            <person name="Chowdhury L.M."/>
            <person name="Lal K."/>
            <person name="Jena J.K."/>
        </authorList>
    </citation>
    <scope>NUCLEOTIDE SEQUENCE [LARGE SCALE GENOMIC DNA]</scope>
    <source>
        <strain evidence="2">CM1030</strain>
        <tissue evidence="2">Blood</tissue>
    </source>
</reference>
<dbReference type="EMBL" id="JAMKFB020000018">
    <property type="protein sequence ID" value="KAL0168105.1"/>
    <property type="molecule type" value="Genomic_DNA"/>
</dbReference>
<keyword evidence="3" id="KW-1185">Reference proteome</keyword>
<sequence length="81" mass="8761">PLPPKPPMKPILLPGSDAARTATPSPKLPSPSQDGQAEEKEPPTPSPRKEMPPAPSPRRILRTDIRERSERAQSVTEGLPP</sequence>
<feature type="non-terminal residue" evidence="2">
    <location>
        <position position="1"/>
    </location>
</feature>
<dbReference type="Proteomes" id="UP001529510">
    <property type="component" value="Unassembled WGS sequence"/>
</dbReference>
<feature type="compositionally biased region" description="Polar residues" evidence="1">
    <location>
        <begin position="72"/>
        <end position="81"/>
    </location>
</feature>